<feature type="domain" description="DUF2428" evidence="3">
    <location>
        <begin position="583"/>
        <end position="823"/>
    </location>
</feature>
<dbReference type="InterPro" id="IPR056843">
    <property type="entry name" value="THADA-like_TPR"/>
</dbReference>
<name>A0A395NX22_TRIAR</name>
<dbReference type="InterPro" id="IPR016024">
    <property type="entry name" value="ARM-type_fold"/>
</dbReference>
<dbReference type="Pfam" id="PF10350">
    <property type="entry name" value="DUF2428"/>
    <property type="match status" value="1"/>
</dbReference>
<dbReference type="OrthoDB" id="73997at2759"/>
<proteinExistence type="inferred from homology"/>
<evidence type="ECO:0000259" key="4">
    <source>
        <dbReference type="Pfam" id="PF25150"/>
    </source>
</evidence>
<dbReference type="InterPro" id="IPR019442">
    <property type="entry name" value="THADA/TRM732_DUF2428"/>
</dbReference>
<dbReference type="Pfam" id="PF25150">
    <property type="entry name" value="TPR_Trm732"/>
    <property type="match status" value="1"/>
</dbReference>
<dbReference type="Pfam" id="PF26523">
    <property type="entry name" value="Trm732_C"/>
    <property type="match status" value="1"/>
</dbReference>
<dbReference type="STRING" id="490622.A0A395NX22"/>
<dbReference type="Pfam" id="PF25151">
    <property type="entry name" value="TPR_Trm732_C"/>
    <property type="match status" value="1"/>
</dbReference>
<evidence type="ECO:0000256" key="1">
    <source>
        <dbReference type="ARBA" id="ARBA00010409"/>
    </source>
</evidence>
<evidence type="ECO:0000313" key="6">
    <source>
        <dbReference type="EMBL" id="RFU80337.1"/>
    </source>
</evidence>
<dbReference type="InterPro" id="IPR051954">
    <property type="entry name" value="tRNA_methyltransferase_THADA"/>
</dbReference>
<comment type="similarity">
    <text evidence="1">Belongs to the THADA family.</text>
</comment>
<evidence type="ECO:0000313" key="7">
    <source>
        <dbReference type="Proteomes" id="UP000266272"/>
    </source>
</evidence>
<reference evidence="6 7" key="1">
    <citation type="journal article" date="2018" name="PLoS Pathog.">
        <title>Evolution of structural diversity of trichothecenes, a family of toxins produced by plant pathogenic and entomopathogenic fungi.</title>
        <authorList>
            <person name="Proctor R.H."/>
            <person name="McCormick S.P."/>
            <person name="Kim H.S."/>
            <person name="Cardoza R.E."/>
            <person name="Stanley A.M."/>
            <person name="Lindo L."/>
            <person name="Kelly A."/>
            <person name="Brown D.W."/>
            <person name="Lee T."/>
            <person name="Vaughan M.M."/>
            <person name="Alexander N.J."/>
            <person name="Busman M."/>
            <person name="Gutierrez S."/>
        </authorList>
    </citation>
    <scope>NUCLEOTIDE SEQUENCE [LARGE SCALE GENOMIC DNA]</scope>
    <source>
        <strain evidence="6 7">IBT 40837</strain>
    </source>
</reference>
<evidence type="ECO:0000259" key="5">
    <source>
        <dbReference type="Pfam" id="PF25151"/>
    </source>
</evidence>
<evidence type="ECO:0000259" key="3">
    <source>
        <dbReference type="Pfam" id="PF10350"/>
    </source>
</evidence>
<organism evidence="6 7">
    <name type="scientific">Trichoderma arundinaceum</name>
    <dbReference type="NCBI Taxonomy" id="490622"/>
    <lineage>
        <taxon>Eukaryota</taxon>
        <taxon>Fungi</taxon>
        <taxon>Dikarya</taxon>
        <taxon>Ascomycota</taxon>
        <taxon>Pezizomycotina</taxon>
        <taxon>Sordariomycetes</taxon>
        <taxon>Hypocreomycetidae</taxon>
        <taxon>Hypocreales</taxon>
        <taxon>Hypocreaceae</taxon>
        <taxon>Trichoderma</taxon>
    </lineage>
</organism>
<dbReference type="PANTHER" id="PTHR14387:SF0">
    <property type="entry name" value="DUF2428 DOMAIN-CONTAINING PROTEIN"/>
    <property type="match status" value="1"/>
</dbReference>
<gene>
    <name evidence="6" type="ORF">TARUN_1885</name>
</gene>
<feature type="domain" description="tRNA (32-2'-O)-methyltransferase regulator THADA-like C-terminal TPR repeats region" evidence="5">
    <location>
        <begin position="825"/>
        <end position="980"/>
    </location>
</feature>
<sequence length="1468" mass="163285">MQSRPIPEHVDLLGNPTPVLKWLEEQDVESQKSHAISIFDTILGEAAQPRSVSGNACVRLCGFVERVSKSESEGLQLWAFSRDVTFRLYDFYIDWNEFDHHRSMRLVLDLIAQLLRRNPDKKEALGTRDSLVENLISIVIGRSTKPVAKSALKTLDYFLTKGVFNLDDVKATHLSYHQELAGATDVEIWRVLTTELLQWTRLHFICPAAGKFIVSLFRSLRQKGHEDSTGLSIDTWHRWLLEFLAKEPGLLESFKNYIFLPLFKVDRLEGLKFLQHVNQNQSASTVTAANDDFDASALLTLAALETGKKVGLVEEPYIGSDQSTEDNSSIVLRENALESVLAHPSHEVRTSALSLLISSPSTTRPYSATTLDLLKRHLATFFADPDAKFRVDRHITSLKSLIFILRMEGDSSKTWETADDQQLFFDCFNGKWVRVLADLVMDPFDDVRETASLVLSQLFADKRYQKFTLNSTKSGQKSSVEVDELLHRAEKVSIRTARADHSDGVARASQLLYKFLDTEDERLGLLSKLVDTLDYKISKAEADLGQAVLEQPLHSTFASLCFTWQAVSDKKLSKSEAESATALQDRMIVCCERVWKAVRDVLCDDSPEGHLPEEMEDTEGLDTKGLLSYSFRAIHESSNLMRTIALSMRNRSREGHITPSPKAFETIGNLAFEQLANLRHRGAFTTVAATFATCCQLTKHLDPLDGEVSLLDVWYKGTFNEIFSQRSTTRRSAGIPSMMTGILSANASSPSFEDAMARLIEIASIEARVVETDGSNLPQVHAYNCLKDIFKNSLLTSMGNKSEKYLPQCLELAASGLRSEVWAIRNCGLIFLRSLIDSLFGSQESKAMIEAGWDGKANRIPYHRYPNLPTVLASLLKSGHKMVTSTNATSSAESVFPALDIIRRAGPPDLLRDEIQIYVAAYLSSPVWHVREIAARTLCSCLLHDKWLGVVQDLFHKSLNDKSINGQNHVHGVLLSLKFLIERFSEVAPDRLIADLPQLTAFLEESHIDNLYVNCPDIIAAYLEVINMIWLSQISKSQPLQPSNVLIPITQGSALLKAQSIISRILYASQDNEPVDRIRALLFESRLGADTMVAALESIPKLWHSTSTHNQIQVALCGLYIDVCLRTNFAEPQVVAIDNLVGLINQLIAEDKLDSLPISSLMDMWTVLPQRSLNPSLSNAILRVSGCLVAIMNNAKRLPVSSLQNWGVMMADAGSADKVGTAMAISTPPVNSDDNINVTRTASSSEEYLPVVLALYDTLNDDDDEVREAGSAAARSILGQNLVPLEASSRLLQWLTQHFSSSAELKAVAASRITGHRGSLAVSQPWGSPGAQLSAALRSDDSLFAVEEQNLFIDEVREASRWATAFQELKWDKERSEDVKILNKLDKWVCDGLGQIRQLIEQEDGPLGWASNPQVFAICTCILRGAATLDKTHGSSNLRQAVVDFKDLLASPIHRRVSKLLLEQLDDQ</sequence>
<protein>
    <submittedName>
        <fullName evidence="6">Heat repeat</fullName>
    </submittedName>
</protein>
<dbReference type="GO" id="GO:0005829">
    <property type="term" value="C:cytosol"/>
    <property type="evidence" value="ECO:0007669"/>
    <property type="project" value="TreeGrafter"/>
</dbReference>
<keyword evidence="2" id="KW-0819">tRNA processing</keyword>
<accession>A0A395NX22</accession>
<dbReference type="EMBL" id="PXOA01000115">
    <property type="protein sequence ID" value="RFU80337.1"/>
    <property type="molecule type" value="Genomic_DNA"/>
</dbReference>
<dbReference type="PANTHER" id="PTHR14387">
    <property type="entry name" value="THADA/DEATH RECEPTOR INTERACTING PROTEIN"/>
    <property type="match status" value="1"/>
</dbReference>
<dbReference type="InterPro" id="IPR056842">
    <property type="entry name" value="THADA-like_TPR_C"/>
</dbReference>
<feature type="domain" description="tRNA (32-2'-O)-methyltransferase regulator THADA-like TPR repeats region" evidence="4">
    <location>
        <begin position="234"/>
        <end position="406"/>
    </location>
</feature>
<comment type="caution">
    <text evidence="6">The sequence shown here is derived from an EMBL/GenBank/DDBJ whole genome shotgun (WGS) entry which is preliminary data.</text>
</comment>
<dbReference type="GO" id="GO:0030488">
    <property type="term" value="P:tRNA methylation"/>
    <property type="evidence" value="ECO:0007669"/>
    <property type="project" value="TreeGrafter"/>
</dbReference>
<dbReference type="SUPFAM" id="SSF48371">
    <property type="entry name" value="ARM repeat"/>
    <property type="match status" value="1"/>
</dbReference>
<evidence type="ECO:0000256" key="2">
    <source>
        <dbReference type="ARBA" id="ARBA00022694"/>
    </source>
</evidence>
<keyword evidence="7" id="KW-1185">Reference proteome</keyword>
<dbReference type="Proteomes" id="UP000266272">
    <property type="component" value="Unassembled WGS sequence"/>
</dbReference>